<keyword evidence="6" id="KW-1003">Cell membrane</keyword>
<keyword evidence="10" id="KW-0560">Oxidoreductase</keyword>
<dbReference type="GO" id="GO:0048038">
    <property type="term" value="F:quinone binding"/>
    <property type="evidence" value="ECO:0007669"/>
    <property type="project" value="UniProtKB-KW"/>
</dbReference>
<keyword evidence="6" id="KW-0472">Membrane</keyword>
<dbReference type="AlphaFoldDB" id="A0A2H3P010"/>
<evidence type="ECO:0000256" key="5">
    <source>
        <dbReference type="ARBA" id="ARBA00023027"/>
    </source>
</evidence>
<keyword evidence="6" id="KW-0830">Ubiquinone</keyword>
<evidence type="ECO:0000259" key="9">
    <source>
        <dbReference type="Pfam" id="PF00346"/>
    </source>
</evidence>
<dbReference type="SUPFAM" id="SSF56762">
    <property type="entry name" value="HydB/Nqo4-like"/>
    <property type="match status" value="1"/>
</dbReference>
<evidence type="ECO:0000256" key="8">
    <source>
        <dbReference type="SAM" id="MobiDB-lite"/>
    </source>
</evidence>
<dbReference type="PANTHER" id="PTHR11993:SF10">
    <property type="entry name" value="NADH DEHYDROGENASE [UBIQUINONE] IRON-SULFUR PROTEIN 2, MITOCHONDRIAL"/>
    <property type="match status" value="1"/>
</dbReference>
<keyword evidence="6" id="KW-0874">Quinone</keyword>
<keyword evidence="4 6" id="KW-1278">Translocase</keyword>
<sequence>MAEAPSFPGLDLGDKFRFWPKHNEKIYERLESKHAWIEEKRAAAEAAGDGSPEALTTQPSGDGAPLEAEDPLDHQMTLNIGPQHPATHGVLRCVVKLDGETIEKAVLDIGYLHRGIEKLAEHKTYQEFMPYTDRMDYLSPYSNNVAWCLAVEKLASIDVPERAQWIRMIMCELARISSHCLWLGVGLMDAGAVSGFLWTFQQREDIYSIFDEVAGARFTVSHSRIGGVASDLSAEAFRRIRAFTESFRTELGRWEDFLNRNRIWVDRNKDVGRITREEALELGMTGPNLRGSGVDYDLRRFEPYLKYDEVDFNVPTREEGDCLARYFLRMEEMRESVRIIEQCLERIPEGPIRSDDAKQAYPSKEEVYYSMEGMIHDFMYTDVGTVAPKGAHAYHAIESPKGELGFYLTSDGTGRPARMRVNAPSFTNLQGMEYIMEGSLVADTVVIIGSIDPVMGEADK</sequence>
<evidence type="ECO:0000313" key="10">
    <source>
        <dbReference type="EMBL" id="PEN08703.1"/>
    </source>
</evidence>
<evidence type="ECO:0000256" key="7">
    <source>
        <dbReference type="RuleBase" id="RU003685"/>
    </source>
</evidence>
<comment type="catalytic activity">
    <reaction evidence="6">
        <text>a quinone + NADH + 5 H(+)(in) = a quinol + NAD(+) + 4 H(+)(out)</text>
        <dbReference type="Rhea" id="RHEA:57888"/>
        <dbReference type="ChEBI" id="CHEBI:15378"/>
        <dbReference type="ChEBI" id="CHEBI:24646"/>
        <dbReference type="ChEBI" id="CHEBI:57540"/>
        <dbReference type="ChEBI" id="CHEBI:57945"/>
        <dbReference type="ChEBI" id="CHEBI:132124"/>
    </reaction>
</comment>
<comment type="subcellular location">
    <subcellularLocation>
        <location evidence="6">Cell membrane</location>
        <topology evidence="6">Peripheral membrane protein</topology>
        <orientation evidence="6">Cytoplasmic side</orientation>
    </subcellularLocation>
</comment>
<dbReference type="Gene3D" id="1.10.645.10">
    <property type="entry name" value="Cytochrome-c3 Hydrogenase, chain B"/>
    <property type="match status" value="1"/>
</dbReference>
<dbReference type="PANTHER" id="PTHR11993">
    <property type="entry name" value="NADH-UBIQUINONE OXIDOREDUCTASE 49 KDA SUBUNIT"/>
    <property type="match status" value="1"/>
</dbReference>
<feature type="domain" description="NADH-quinone oxidoreductase subunit D" evidence="9">
    <location>
        <begin position="189"/>
        <end position="460"/>
    </location>
</feature>
<comment type="similarity">
    <text evidence="2 6 7">Belongs to the complex I 49 kDa subunit family.</text>
</comment>
<proteinExistence type="inferred from homology"/>
<comment type="subunit">
    <text evidence="6">NDH-1 is composed of 14 different subunits. Subunits NuoB, C, D, E, F, and G constitute the peripheral sector of the complex.</text>
</comment>
<dbReference type="GO" id="GO:0050136">
    <property type="term" value="F:NADH dehydrogenase (quinone) (non-electrogenic) activity"/>
    <property type="evidence" value="ECO:0007669"/>
    <property type="project" value="UniProtKB-UniRule"/>
</dbReference>
<evidence type="ECO:0000256" key="3">
    <source>
        <dbReference type="ARBA" id="ARBA00022448"/>
    </source>
</evidence>
<protein>
    <recommendedName>
        <fullName evidence="6">NADH-quinone oxidoreductase subunit D</fullName>
        <ecNumber evidence="6">7.1.1.-</ecNumber>
    </recommendedName>
    <alternativeName>
        <fullName evidence="6">NADH dehydrogenase I subunit D</fullName>
    </alternativeName>
    <alternativeName>
        <fullName evidence="6">NDH-1 subunit D</fullName>
    </alternativeName>
</protein>
<dbReference type="NCBIfam" id="NF004739">
    <property type="entry name" value="PRK06075.1"/>
    <property type="match status" value="1"/>
</dbReference>
<feature type="region of interest" description="Disordered" evidence="8">
    <location>
        <begin position="41"/>
        <end position="67"/>
    </location>
</feature>
<dbReference type="InterPro" id="IPR014029">
    <property type="entry name" value="NADH_UbQ_OxRdtase_49kDa_CS"/>
</dbReference>
<gene>
    <name evidence="6" type="primary">nuoD</name>
    <name evidence="10" type="ORF">CRI93_02795</name>
</gene>
<dbReference type="RefSeq" id="WP_098061098.1">
    <property type="nucleotide sequence ID" value="NZ_PDEP01000002.1"/>
</dbReference>
<dbReference type="Pfam" id="PF00346">
    <property type="entry name" value="Complex1_49kDa"/>
    <property type="match status" value="1"/>
</dbReference>
<accession>A0A2H3P010</accession>
<keyword evidence="3 6" id="KW-0813">Transport</keyword>
<dbReference type="GO" id="GO:0005886">
    <property type="term" value="C:plasma membrane"/>
    <property type="evidence" value="ECO:0007669"/>
    <property type="project" value="UniProtKB-SubCell"/>
</dbReference>
<dbReference type="InterPro" id="IPR029014">
    <property type="entry name" value="NiFe-Hase_large"/>
</dbReference>
<dbReference type="EMBL" id="PDEP01000002">
    <property type="protein sequence ID" value="PEN08703.1"/>
    <property type="molecule type" value="Genomic_DNA"/>
</dbReference>
<evidence type="ECO:0000256" key="2">
    <source>
        <dbReference type="ARBA" id="ARBA00005769"/>
    </source>
</evidence>
<dbReference type="HAMAP" id="MF_01358">
    <property type="entry name" value="NDH1_NuoD"/>
    <property type="match status" value="1"/>
</dbReference>
<keyword evidence="11" id="KW-1185">Reference proteome</keyword>
<dbReference type="InterPro" id="IPR001135">
    <property type="entry name" value="NADH_Q_OxRdtase_suD"/>
</dbReference>
<dbReference type="InterPro" id="IPR022885">
    <property type="entry name" value="NDH1_su_D/H"/>
</dbReference>
<dbReference type="OrthoDB" id="9801496at2"/>
<dbReference type="NCBIfam" id="TIGR01962">
    <property type="entry name" value="NuoD"/>
    <property type="match status" value="1"/>
</dbReference>
<dbReference type="GO" id="GO:0051287">
    <property type="term" value="F:NAD binding"/>
    <property type="evidence" value="ECO:0007669"/>
    <property type="project" value="InterPro"/>
</dbReference>
<evidence type="ECO:0000256" key="6">
    <source>
        <dbReference type="HAMAP-Rule" id="MF_01358"/>
    </source>
</evidence>
<name>A0A2H3P010_9BACT</name>
<organism evidence="10 11">
    <name type="scientific">Longimonas halophila</name>
    <dbReference type="NCBI Taxonomy" id="1469170"/>
    <lineage>
        <taxon>Bacteria</taxon>
        <taxon>Pseudomonadati</taxon>
        <taxon>Rhodothermota</taxon>
        <taxon>Rhodothermia</taxon>
        <taxon>Rhodothermales</taxon>
        <taxon>Salisaetaceae</taxon>
        <taxon>Longimonas</taxon>
    </lineage>
</organism>
<reference evidence="10 11" key="1">
    <citation type="submission" date="2017-10" db="EMBL/GenBank/DDBJ databases">
        <title>Draft genome of Longimonas halophila.</title>
        <authorList>
            <person name="Goh K.M."/>
            <person name="Shamsir M.S."/>
            <person name="Lim S.W."/>
        </authorList>
    </citation>
    <scope>NUCLEOTIDE SEQUENCE [LARGE SCALE GENOMIC DNA]</scope>
    <source>
        <strain evidence="10 11">KCTC 42399</strain>
    </source>
</reference>
<keyword evidence="5 6" id="KW-0520">NAD</keyword>
<comment type="function">
    <text evidence="1 6">NDH-1 shuttles electrons from NADH, via FMN and iron-sulfur (Fe-S) centers, to quinones in the respiratory chain. The immediate electron acceptor for the enzyme in this species is believed to be ubiquinone. Couples the redox reaction to proton translocation (for every two electrons transferred, four hydrogen ions are translocated across the cytoplasmic membrane), and thus conserves the redox energy in a proton gradient.</text>
</comment>
<evidence type="ECO:0000313" key="11">
    <source>
        <dbReference type="Proteomes" id="UP000221024"/>
    </source>
</evidence>
<evidence type="ECO:0000256" key="1">
    <source>
        <dbReference type="ARBA" id="ARBA00002378"/>
    </source>
</evidence>
<dbReference type="EC" id="7.1.1.-" evidence="6"/>
<evidence type="ECO:0000256" key="4">
    <source>
        <dbReference type="ARBA" id="ARBA00022967"/>
    </source>
</evidence>
<dbReference type="Proteomes" id="UP000221024">
    <property type="component" value="Unassembled WGS sequence"/>
</dbReference>
<comment type="caution">
    <text evidence="10">The sequence shown here is derived from an EMBL/GenBank/DDBJ whole genome shotgun (WGS) entry which is preliminary data.</text>
</comment>
<dbReference type="PROSITE" id="PS00535">
    <property type="entry name" value="COMPLEX1_49K"/>
    <property type="match status" value="1"/>
</dbReference>